<feature type="transmembrane region" description="Helical" evidence="5">
    <location>
        <begin position="12"/>
        <end position="45"/>
    </location>
</feature>
<proteinExistence type="predicted"/>
<dbReference type="InterPro" id="IPR052719">
    <property type="entry name" value="CvpA-like"/>
</dbReference>
<dbReference type="AlphaFoldDB" id="A0A643F9J5"/>
<reference evidence="6 7" key="1">
    <citation type="submission" date="2019-09" db="EMBL/GenBank/DDBJ databases">
        <title>Draft genome sequences of 48 bacterial type strains from the CCUG.</title>
        <authorList>
            <person name="Tunovic T."/>
            <person name="Pineiro-Iglesias B."/>
            <person name="Unosson C."/>
            <person name="Inganas E."/>
            <person name="Ohlen M."/>
            <person name="Cardew S."/>
            <person name="Jensie-Markopoulos S."/>
            <person name="Salva-Serra F."/>
            <person name="Jaen-Luchoro D."/>
            <person name="Karlsson R."/>
            <person name="Svensson-Stadler L."/>
            <person name="Chun J."/>
            <person name="Moore E."/>
        </authorList>
    </citation>
    <scope>NUCLEOTIDE SEQUENCE [LARGE SCALE GENOMIC DNA]</scope>
    <source>
        <strain evidence="6 7">CCUG 30977</strain>
    </source>
</reference>
<dbReference type="Proteomes" id="UP000430120">
    <property type="component" value="Unassembled WGS sequence"/>
</dbReference>
<evidence type="ECO:0000256" key="5">
    <source>
        <dbReference type="SAM" id="Phobius"/>
    </source>
</evidence>
<comment type="caution">
    <text evidence="6">The sequence shown here is derived from an EMBL/GenBank/DDBJ whole genome shotgun (WGS) entry which is preliminary data.</text>
</comment>
<evidence type="ECO:0000313" key="7">
    <source>
        <dbReference type="Proteomes" id="UP000430120"/>
    </source>
</evidence>
<dbReference type="EMBL" id="VZPB01000037">
    <property type="protein sequence ID" value="KAB0579503.1"/>
    <property type="molecule type" value="Genomic_DNA"/>
</dbReference>
<name>A0A643F9J5_IDEDE</name>
<keyword evidence="4 5" id="KW-0472">Membrane</keyword>
<organism evidence="6 7">
    <name type="scientific">Ideonella dechloratans</name>
    <dbReference type="NCBI Taxonomy" id="36863"/>
    <lineage>
        <taxon>Bacteria</taxon>
        <taxon>Pseudomonadati</taxon>
        <taxon>Pseudomonadota</taxon>
        <taxon>Betaproteobacteria</taxon>
        <taxon>Burkholderiales</taxon>
        <taxon>Sphaerotilaceae</taxon>
        <taxon>Ideonella</taxon>
    </lineage>
</organism>
<dbReference type="PANTHER" id="PTHR36926">
    <property type="entry name" value="COLICIN V PRODUCTION PROTEIN"/>
    <property type="match status" value="1"/>
</dbReference>
<dbReference type="PANTHER" id="PTHR36926:SF1">
    <property type="entry name" value="COLICIN V PRODUCTION PROTEIN"/>
    <property type="match status" value="1"/>
</dbReference>
<evidence type="ECO:0000256" key="1">
    <source>
        <dbReference type="ARBA" id="ARBA00004141"/>
    </source>
</evidence>
<gene>
    <name evidence="6" type="ORF">F7Q92_14595</name>
</gene>
<dbReference type="Pfam" id="PF02674">
    <property type="entry name" value="Colicin_V"/>
    <property type="match status" value="1"/>
</dbReference>
<dbReference type="GO" id="GO:0009403">
    <property type="term" value="P:toxin biosynthetic process"/>
    <property type="evidence" value="ECO:0007669"/>
    <property type="project" value="InterPro"/>
</dbReference>
<dbReference type="GO" id="GO:0016020">
    <property type="term" value="C:membrane"/>
    <property type="evidence" value="ECO:0007669"/>
    <property type="project" value="UniProtKB-SubCell"/>
</dbReference>
<evidence type="ECO:0000256" key="4">
    <source>
        <dbReference type="ARBA" id="ARBA00023136"/>
    </source>
</evidence>
<accession>A0A643F9J5</accession>
<keyword evidence="2 5" id="KW-0812">Transmembrane</keyword>
<dbReference type="RefSeq" id="WP_151124859.1">
    <property type="nucleotide sequence ID" value="NZ_CP088081.1"/>
</dbReference>
<protein>
    <submittedName>
        <fullName evidence="6">CvpA family protein</fullName>
    </submittedName>
</protein>
<evidence type="ECO:0000256" key="3">
    <source>
        <dbReference type="ARBA" id="ARBA00022989"/>
    </source>
</evidence>
<evidence type="ECO:0000313" key="6">
    <source>
        <dbReference type="EMBL" id="KAB0579503.1"/>
    </source>
</evidence>
<evidence type="ECO:0000256" key="2">
    <source>
        <dbReference type="ARBA" id="ARBA00022692"/>
    </source>
</evidence>
<feature type="transmembrane region" description="Helical" evidence="5">
    <location>
        <begin position="107"/>
        <end position="132"/>
    </location>
</feature>
<keyword evidence="3 5" id="KW-1133">Transmembrane helix</keyword>
<dbReference type="OrthoDB" id="9810601at2"/>
<keyword evidence="7" id="KW-1185">Reference proteome</keyword>
<feature type="transmembrane region" description="Helical" evidence="5">
    <location>
        <begin position="66"/>
        <end position="87"/>
    </location>
</feature>
<sequence length="177" mass="18701">MAWSNNLTPLDAVLLALLLLSVGIGIWRGLVFEVLSLAGWVVAWWVASHGAEPAGRLIHLGEEGSALRLGGGFLLAFVVVLLAWGLAARLIKMLIAATPLTVPDRVLGGGFGLVRGVLLLLLLVTAVGWTPLAGSDGWRASRVVAWTLILHQAIEPWLPQPAQAPTPAARFLNLSSS</sequence>
<comment type="subcellular location">
    <subcellularLocation>
        <location evidence="1">Membrane</location>
        <topology evidence="1">Multi-pass membrane protein</topology>
    </subcellularLocation>
</comment>
<dbReference type="InterPro" id="IPR003825">
    <property type="entry name" value="Colicin-V_CvpA"/>
</dbReference>